<evidence type="ECO:0000256" key="7">
    <source>
        <dbReference type="PROSITE-ProRule" id="PRU00042"/>
    </source>
</evidence>
<dbReference type="SUPFAM" id="SSF101908">
    <property type="entry name" value="Putative isomerase YbhE"/>
    <property type="match status" value="1"/>
</dbReference>
<comment type="subcellular location">
    <subcellularLocation>
        <location evidence="1">Nucleus</location>
    </subcellularLocation>
</comment>
<dbReference type="SMART" id="SM00320">
    <property type="entry name" value="WD40"/>
    <property type="match status" value="4"/>
</dbReference>
<dbReference type="SMART" id="SM00355">
    <property type="entry name" value="ZnF_C2H2"/>
    <property type="match status" value="5"/>
</dbReference>
<dbReference type="Pfam" id="PF23561">
    <property type="entry name" value="zf-C2H2_15"/>
    <property type="match status" value="1"/>
</dbReference>
<dbReference type="InterPro" id="IPR043359">
    <property type="entry name" value="GLI-like"/>
</dbReference>
<dbReference type="Pfam" id="PF00096">
    <property type="entry name" value="zf-C2H2"/>
    <property type="match status" value="3"/>
</dbReference>
<dbReference type="GO" id="GO:0000981">
    <property type="term" value="F:DNA-binding transcription factor activity, RNA polymerase II-specific"/>
    <property type="evidence" value="ECO:0007669"/>
    <property type="project" value="TreeGrafter"/>
</dbReference>
<keyword evidence="5" id="KW-0862">Zinc</keyword>
<dbReference type="Pfam" id="PF25460">
    <property type="entry name" value="Beta-prop_Aladin"/>
    <property type="match status" value="1"/>
</dbReference>
<dbReference type="InterPro" id="IPR001680">
    <property type="entry name" value="WD40_rpt"/>
</dbReference>
<protein>
    <submittedName>
        <fullName evidence="10">Zinc finger protein GLIS3</fullName>
    </submittedName>
</protein>
<feature type="compositionally biased region" description="Polar residues" evidence="8">
    <location>
        <begin position="967"/>
        <end position="976"/>
    </location>
</feature>
<dbReference type="SUPFAM" id="SSF57667">
    <property type="entry name" value="beta-beta-alpha zinc fingers"/>
    <property type="match status" value="3"/>
</dbReference>
<dbReference type="PANTHER" id="PTHR45718:SF3">
    <property type="entry name" value="ZINC FINGER PROTEIN GLIS1"/>
    <property type="match status" value="1"/>
</dbReference>
<dbReference type="GO" id="GO:0140297">
    <property type="term" value="F:DNA-binding transcription factor binding"/>
    <property type="evidence" value="ECO:0007669"/>
    <property type="project" value="UniProtKB-ARBA"/>
</dbReference>
<dbReference type="InterPro" id="IPR057403">
    <property type="entry name" value="Beta-prop_Aladin"/>
</dbReference>
<dbReference type="Gene3D" id="2.130.10.10">
    <property type="entry name" value="YVTN repeat-like/Quinoprotein amine dehydrogenase"/>
    <property type="match status" value="1"/>
</dbReference>
<keyword evidence="6" id="KW-0539">Nucleus</keyword>
<organism evidence="10 11">
    <name type="scientific">Apis cerana cerana</name>
    <name type="common">Oriental honeybee</name>
    <dbReference type="NCBI Taxonomy" id="94128"/>
    <lineage>
        <taxon>Eukaryota</taxon>
        <taxon>Metazoa</taxon>
        <taxon>Ecdysozoa</taxon>
        <taxon>Arthropoda</taxon>
        <taxon>Hexapoda</taxon>
        <taxon>Insecta</taxon>
        <taxon>Pterygota</taxon>
        <taxon>Neoptera</taxon>
        <taxon>Endopterygota</taxon>
        <taxon>Hymenoptera</taxon>
        <taxon>Apocrita</taxon>
        <taxon>Aculeata</taxon>
        <taxon>Apoidea</taxon>
        <taxon>Anthophila</taxon>
        <taxon>Apidae</taxon>
        <taxon>Apis</taxon>
    </lineage>
</organism>
<dbReference type="FunFam" id="3.30.160.60:FF:000048">
    <property type="entry name" value="GLI family zinc finger 3"/>
    <property type="match status" value="1"/>
</dbReference>
<evidence type="ECO:0000256" key="6">
    <source>
        <dbReference type="ARBA" id="ARBA00023242"/>
    </source>
</evidence>
<dbReference type="AlphaFoldDB" id="A0A2A3E238"/>
<feature type="domain" description="C2H2-type" evidence="9">
    <location>
        <begin position="845"/>
        <end position="876"/>
    </location>
</feature>
<feature type="compositionally biased region" description="Polar residues" evidence="8">
    <location>
        <begin position="994"/>
        <end position="1012"/>
    </location>
</feature>
<feature type="domain" description="C2H2-type" evidence="9">
    <location>
        <begin position="877"/>
        <end position="906"/>
    </location>
</feature>
<evidence type="ECO:0000256" key="2">
    <source>
        <dbReference type="ARBA" id="ARBA00022723"/>
    </source>
</evidence>
<reference evidence="10 11" key="1">
    <citation type="submission" date="2014-07" db="EMBL/GenBank/DDBJ databases">
        <title>Genomic and transcriptomic analysis on Apis cerana provide comprehensive insights into honey bee biology.</title>
        <authorList>
            <person name="Diao Q."/>
            <person name="Sun L."/>
            <person name="Zheng H."/>
            <person name="Zheng H."/>
            <person name="Xu S."/>
            <person name="Wang S."/>
            <person name="Zeng Z."/>
            <person name="Hu F."/>
            <person name="Su S."/>
            <person name="Wu J."/>
        </authorList>
    </citation>
    <scope>NUCLEOTIDE SEQUENCE [LARGE SCALE GENOMIC DNA]</scope>
    <source>
        <tissue evidence="10">Pupae without intestine</tissue>
    </source>
</reference>
<dbReference type="InterPro" id="IPR015943">
    <property type="entry name" value="WD40/YVTN_repeat-like_dom_sf"/>
</dbReference>
<gene>
    <name evidence="10" type="ORF">APICC_09655</name>
</gene>
<feature type="domain" description="C2H2-type" evidence="9">
    <location>
        <begin position="937"/>
        <end position="966"/>
    </location>
</feature>
<dbReference type="FunFam" id="3.30.160.60:FF:001102">
    <property type="entry name" value="Transcription factor IIIA"/>
    <property type="match status" value="1"/>
</dbReference>
<evidence type="ECO:0000313" key="10">
    <source>
        <dbReference type="EMBL" id="PBC25755.1"/>
    </source>
</evidence>
<dbReference type="GO" id="GO:0005634">
    <property type="term" value="C:nucleus"/>
    <property type="evidence" value="ECO:0007669"/>
    <property type="project" value="UniProtKB-SubCell"/>
</dbReference>
<evidence type="ECO:0000256" key="1">
    <source>
        <dbReference type="ARBA" id="ARBA00004123"/>
    </source>
</evidence>
<dbReference type="PROSITE" id="PS00028">
    <property type="entry name" value="ZINC_FINGER_C2H2_1"/>
    <property type="match status" value="4"/>
</dbReference>
<dbReference type="GO" id="GO:0000978">
    <property type="term" value="F:RNA polymerase II cis-regulatory region sequence-specific DNA binding"/>
    <property type="evidence" value="ECO:0007669"/>
    <property type="project" value="TreeGrafter"/>
</dbReference>
<proteinExistence type="predicted"/>
<keyword evidence="2" id="KW-0479">Metal-binding</keyword>
<dbReference type="GO" id="GO:0008270">
    <property type="term" value="F:zinc ion binding"/>
    <property type="evidence" value="ECO:0007669"/>
    <property type="project" value="UniProtKB-KW"/>
</dbReference>
<evidence type="ECO:0000256" key="3">
    <source>
        <dbReference type="ARBA" id="ARBA00022737"/>
    </source>
</evidence>
<evidence type="ECO:0000256" key="8">
    <source>
        <dbReference type="SAM" id="MobiDB-lite"/>
    </source>
</evidence>
<feature type="domain" description="C2H2-type" evidence="9">
    <location>
        <begin position="811"/>
        <end position="841"/>
    </location>
</feature>
<evidence type="ECO:0000313" key="11">
    <source>
        <dbReference type="Proteomes" id="UP000242457"/>
    </source>
</evidence>
<dbReference type="STRING" id="94128.A0A2A3E238"/>
<sequence>MMKILSLHEFDVPSSDELATVALIEDVLHYCEYENLTDELQPFFKYVREYPEISITPDILATRETAHTICADDLFLPVHDSIFKKLASICREKGFIEAVCLAASAEPQEVTPILHWIATRLKWMLDIMDKGIYQKEILPTSGSGSIADIVHTRDWETSLIRCLSWHPHCTRLAVVTKDDRIRIFSQGISMIPILKHSAQKSVCCISWRPLAGKELAVACHVGVLVWTIELGAASNFLSQAVLLKQRNHAPVTSVAWHPQGDLLVSCSPVDTRMFIWDTSKKEGVPLKRIGGDGLCFVHWSSCGFRLFSATCKNIFRVWNTGAVTSWHADKWTVPNDRVAVACFGPNLTLLFASNEDPGTIFSLPLQENIFDVKKPSFDDAKMAVPLIDLTKVNFSLDDDCVTVGGRITAMEWDPTGKYLAILFQDSPYIALVKTKLGHLSRLIEIKPSCLIKGYPGEVPNCMNFYQKYKNESDNIVCLTIAWNSGRIQHFPIIEKESVRTVNIYCTKMHLEDYHVSRSEEDVQRTISKSIKQEDFNTLHLAPITSVNTSNQQPCWITSHADNISSSILPNNSSPKECTDWDQLTTVFQYPCQPYSSIDRSPESTSNEATTPTWNNAIHNEISDCSNGQRLPSVGSAFSFSRTFCNTVYPEYQGYQDYQEYQDDVSVSLPLILHNQTEDQGLSGSMQAITDEFDLSLIRGDPTSLLCTNVESPSSPSSTYLEELQDPFSNLNGSCYAVGHLVSGQQASVSTMNFVNDTGLNDGFGNQIVLPRNEGLLLTDRRVPVSKTAQDIEKRNKSFDSSTTDENLTSTYQCRWIDCGCAFAEQEGLVRHIERRHVESSGQDEFACLWQGCPRARPFNARYKLLIHMRVHSGEKPNKCPFTGCKKAFSRLENLKIHQRSHTGERPYACQHRGCSKAFSNSSDRAKHQRTHYDTKPYACQVTGCGKRYTDPSSLRKHVKNHSEPPISLSNPSLTPDSKSSGNIISNSNLRHDSISTSSKQQQQQIGYTGESNYRTYKTSESYADEDVDLFQTNLCQVDRISMNLDSNQEYVPIDSVKRFLIDDVSGSHVDGTGYQIEDEVPDFQELGSDIEQQFFELSSLDDAVFIDG</sequence>
<keyword evidence="4 7" id="KW-0863">Zinc-finger</keyword>
<dbReference type="Gene3D" id="3.30.160.60">
    <property type="entry name" value="Classic Zinc Finger"/>
    <property type="match status" value="5"/>
</dbReference>
<dbReference type="PANTHER" id="PTHR45718">
    <property type="entry name" value="TRANSCRIPTIONAL ACTIVATOR CUBITUS INTERRUPTUS"/>
    <property type="match status" value="1"/>
</dbReference>
<keyword evidence="3" id="KW-0677">Repeat</keyword>
<feature type="region of interest" description="Disordered" evidence="8">
    <location>
        <begin position="950"/>
        <end position="1012"/>
    </location>
</feature>
<dbReference type="FunFam" id="3.30.160.60:FF:000031">
    <property type="entry name" value="GLI family zinc finger 3"/>
    <property type="match status" value="1"/>
</dbReference>
<dbReference type="InterPro" id="IPR036236">
    <property type="entry name" value="Znf_C2H2_sf"/>
</dbReference>
<dbReference type="FunFam" id="3.30.160.60:FF:000359">
    <property type="entry name" value="GLIS family zinc finger 2"/>
    <property type="match status" value="1"/>
</dbReference>
<keyword evidence="11" id="KW-1185">Reference proteome</keyword>
<dbReference type="OrthoDB" id="411991at2759"/>
<dbReference type="EMBL" id="KZ288438">
    <property type="protein sequence ID" value="PBC25755.1"/>
    <property type="molecule type" value="Genomic_DNA"/>
</dbReference>
<evidence type="ECO:0000256" key="4">
    <source>
        <dbReference type="ARBA" id="ARBA00022771"/>
    </source>
</evidence>
<dbReference type="PROSITE" id="PS50157">
    <property type="entry name" value="ZINC_FINGER_C2H2_2"/>
    <property type="match status" value="5"/>
</dbReference>
<feature type="compositionally biased region" description="Low complexity" evidence="8">
    <location>
        <begin position="977"/>
        <end position="988"/>
    </location>
</feature>
<evidence type="ECO:0000256" key="5">
    <source>
        <dbReference type="ARBA" id="ARBA00022833"/>
    </source>
</evidence>
<name>A0A2A3E238_APICC</name>
<dbReference type="InterPro" id="IPR013087">
    <property type="entry name" value="Znf_C2H2_type"/>
</dbReference>
<accession>A0A2A3E238</accession>
<evidence type="ECO:0000259" key="9">
    <source>
        <dbReference type="PROSITE" id="PS50157"/>
    </source>
</evidence>
<feature type="domain" description="C2H2-type" evidence="9">
    <location>
        <begin position="907"/>
        <end position="936"/>
    </location>
</feature>
<dbReference type="InterPro" id="IPR056436">
    <property type="entry name" value="Znf-C2H2_ZIC1-5/GLI1-3-like"/>
</dbReference>
<dbReference type="Proteomes" id="UP000242457">
    <property type="component" value="Unassembled WGS sequence"/>
</dbReference>